<protein>
    <submittedName>
        <fullName evidence="3">Uncharacterized protein</fullName>
    </submittedName>
</protein>
<feature type="region of interest" description="Disordered" evidence="1">
    <location>
        <begin position="1"/>
        <end position="24"/>
    </location>
</feature>
<name>A0ABP4ZSY2_9MICO</name>
<proteinExistence type="predicted"/>
<keyword evidence="4" id="KW-1185">Reference proteome</keyword>
<keyword evidence="2" id="KW-0812">Transmembrane</keyword>
<feature type="compositionally biased region" description="Gly residues" evidence="1">
    <location>
        <begin position="209"/>
        <end position="224"/>
    </location>
</feature>
<feature type="compositionally biased region" description="Pro residues" evidence="1">
    <location>
        <begin position="281"/>
        <end position="293"/>
    </location>
</feature>
<feature type="compositionally biased region" description="Gly residues" evidence="1">
    <location>
        <begin position="232"/>
        <end position="246"/>
    </location>
</feature>
<organism evidence="3 4">
    <name type="scientific">Myceligenerans crystallogenes</name>
    <dbReference type="NCBI Taxonomy" id="316335"/>
    <lineage>
        <taxon>Bacteria</taxon>
        <taxon>Bacillati</taxon>
        <taxon>Actinomycetota</taxon>
        <taxon>Actinomycetes</taxon>
        <taxon>Micrococcales</taxon>
        <taxon>Promicromonosporaceae</taxon>
        <taxon>Myceligenerans</taxon>
    </lineage>
</organism>
<evidence type="ECO:0000313" key="3">
    <source>
        <dbReference type="EMBL" id="GAA1868824.1"/>
    </source>
</evidence>
<keyword evidence="2" id="KW-0472">Membrane</keyword>
<dbReference type="RefSeq" id="WP_344104234.1">
    <property type="nucleotide sequence ID" value="NZ_BAAANL010000006.1"/>
</dbReference>
<sequence length="293" mass="29299">MTFAAPRQDPAPEPEAAPSPAVERRGRRQAIITAACVVAAAVVCGGGVALLDFGDDGRDLPGGSVVTALPFPPIVTADDVAATSRRLADRLAVAADRLSETVVAGEKVHAAARGAAPRADLERLRAALDTASAVLANELHDDATKRERTDRLKTLDELRTRILDAADAITDVRLVPAAELPEGTTTIVPEAAGPVPDEPERDPDLAVGAGDGAGDAGGDTGGSGEPTAGTGDLDGGKGGSGTGSEPGAGAEPGPEETSTPDPDPSPTPEPEPTPSATQAPTPAPTVPEPTPSQ</sequence>
<reference evidence="4" key="1">
    <citation type="journal article" date="2019" name="Int. J. Syst. Evol. Microbiol.">
        <title>The Global Catalogue of Microorganisms (GCM) 10K type strain sequencing project: providing services to taxonomists for standard genome sequencing and annotation.</title>
        <authorList>
            <consortium name="The Broad Institute Genomics Platform"/>
            <consortium name="The Broad Institute Genome Sequencing Center for Infectious Disease"/>
            <person name="Wu L."/>
            <person name="Ma J."/>
        </authorList>
    </citation>
    <scope>NUCLEOTIDE SEQUENCE [LARGE SCALE GENOMIC DNA]</scope>
    <source>
        <strain evidence="4">JCM 14326</strain>
    </source>
</reference>
<feature type="transmembrane region" description="Helical" evidence="2">
    <location>
        <begin position="30"/>
        <end position="51"/>
    </location>
</feature>
<evidence type="ECO:0000313" key="4">
    <source>
        <dbReference type="Proteomes" id="UP001501094"/>
    </source>
</evidence>
<comment type="caution">
    <text evidence="3">The sequence shown here is derived from an EMBL/GenBank/DDBJ whole genome shotgun (WGS) entry which is preliminary data.</text>
</comment>
<feature type="compositionally biased region" description="Low complexity" evidence="1">
    <location>
        <begin position="247"/>
        <end position="260"/>
    </location>
</feature>
<dbReference type="EMBL" id="BAAANL010000006">
    <property type="protein sequence ID" value="GAA1868824.1"/>
    <property type="molecule type" value="Genomic_DNA"/>
</dbReference>
<keyword evidence="2" id="KW-1133">Transmembrane helix</keyword>
<gene>
    <name evidence="3" type="ORF">GCM10009751_29300</name>
</gene>
<evidence type="ECO:0000256" key="1">
    <source>
        <dbReference type="SAM" id="MobiDB-lite"/>
    </source>
</evidence>
<dbReference type="Proteomes" id="UP001501094">
    <property type="component" value="Unassembled WGS sequence"/>
</dbReference>
<feature type="compositionally biased region" description="Pro residues" evidence="1">
    <location>
        <begin position="261"/>
        <end position="273"/>
    </location>
</feature>
<evidence type="ECO:0000256" key="2">
    <source>
        <dbReference type="SAM" id="Phobius"/>
    </source>
</evidence>
<feature type="region of interest" description="Disordered" evidence="1">
    <location>
        <begin position="181"/>
        <end position="293"/>
    </location>
</feature>
<accession>A0ABP4ZSY2</accession>